<evidence type="ECO:0000256" key="2">
    <source>
        <dbReference type="ARBA" id="ARBA00022692"/>
    </source>
</evidence>
<feature type="transmembrane region" description="Helical" evidence="5">
    <location>
        <begin position="53"/>
        <end position="76"/>
    </location>
</feature>
<evidence type="ECO:0000256" key="1">
    <source>
        <dbReference type="ARBA" id="ARBA00004141"/>
    </source>
</evidence>
<evidence type="ECO:0000256" key="3">
    <source>
        <dbReference type="ARBA" id="ARBA00022989"/>
    </source>
</evidence>
<sequence length="223" mass="25062">MACCALFSKYFLAALNLIWFIGLIVIGVLMGVFWKKIDLNSYLKLIGYKYVPFLLIVVTIIVMVFAVIFGFCFFCTNSKCLRLTYSNLLVLIFLLQIASVAIFFVFKQRTEVDISSRWSAPNFADIVKGIEKKLVCCGFADTTQEDASRCASNNVTNYDSSCETKIVAQITKYKAYVIVGIVLLILLQIALIVLAFIYACATDEDLGDEGDDFDDSEDEYFTD</sequence>
<dbReference type="EMBL" id="DS113784">
    <property type="protein sequence ID" value="EAX95884.1"/>
    <property type="molecule type" value="Genomic_DNA"/>
</dbReference>
<dbReference type="Proteomes" id="UP000001542">
    <property type="component" value="Unassembled WGS sequence"/>
</dbReference>
<proteinExistence type="predicted"/>
<dbReference type="KEGG" id="tva:4753647"/>
<dbReference type="VEuPathDB" id="TrichDB:TVAG_008950"/>
<dbReference type="VEuPathDB" id="TrichDB:TVAGG3_0313640"/>
<dbReference type="STRING" id="5722.A2FGU0"/>
<keyword evidence="2 5" id="KW-0812">Transmembrane</keyword>
<dbReference type="InParanoid" id="A2FGU0"/>
<evidence type="ECO:0000313" key="6">
    <source>
        <dbReference type="EMBL" id="EAX95884.1"/>
    </source>
</evidence>
<dbReference type="RefSeq" id="XP_001308814.1">
    <property type="nucleotide sequence ID" value="XM_001308813.1"/>
</dbReference>
<dbReference type="AlphaFoldDB" id="A2FGU0"/>
<dbReference type="OrthoDB" id="71600at2759"/>
<feature type="transmembrane region" description="Helical" evidence="5">
    <location>
        <begin position="12"/>
        <end position="33"/>
    </location>
</feature>
<dbReference type="PANTHER" id="PTHR19282:SF534">
    <property type="entry name" value="TETRASPANIN FAMILY-RELATED"/>
    <property type="match status" value="1"/>
</dbReference>
<evidence type="ECO:0000256" key="5">
    <source>
        <dbReference type="SAM" id="Phobius"/>
    </source>
</evidence>
<gene>
    <name evidence="6" type="ORF">TVAG_008950</name>
</gene>
<name>A2FGU0_TRIV3</name>
<keyword evidence="7" id="KW-1185">Reference proteome</keyword>
<keyword evidence="4 5" id="KW-0472">Membrane</keyword>
<organism evidence="6 7">
    <name type="scientific">Trichomonas vaginalis (strain ATCC PRA-98 / G3)</name>
    <dbReference type="NCBI Taxonomy" id="412133"/>
    <lineage>
        <taxon>Eukaryota</taxon>
        <taxon>Metamonada</taxon>
        <taxon>Parabasalia</taxon>
        <taxon>Trichomonadida</taxon>
        <taxon>Trichomonadidae</taxon>
        <taxon>Trichomonas</taxon>
    </lineage>
</organism>
<accession>A2FGU0</accession>
<reference evidence="6" key="2">
    <citation type="journal article" date="2007" name="Science">
        <title>Draft genome sequence of the sexually transmitted pathogen Trichomonas vaginalis.</title>
        <authorList>
            <person name="Carlton J.M."/>
            <person name="Hirt R.P."/>
            <person name="Silva J.C."/>
            <person name="Delcher A.L."/>
            <person name="Schatz M."/>
            <person name="Zhao Q."/>
            <person name="Wortman J.R."/>
            <person name="Bidwell S.L."/>
            <person name="Alsmark U.C.M."/>
            <person name="Besteiro S."/>
            <person name="Sicheritz-Ponten T."/>
            <person name="Noel C.J."/>
            <person name="Dacks J.B."/>
            <person name="Foster P.G."/>
            <person name="Simillion C."/>
            <person name="Van de Peer Y."/>
            <person name="Miranda-Saavedra D."/>
            <person name="Barton G.J."/>
            <person name="Westrop G.D."/>
            <person name="Mueller S."/>
            <person name="Dessi D."/>
            <person name="Fiori P.L."/>
            <person name="Ren Q."/>
            <person name="Paulsen I."/>
            <person name="Zhang H."/>
            <person name="Bastida-Corcuera F.D."/>
            <person name="Simoes-Barbosa A."/>
            <person name="Brown M.T."/>
            <person name="Hayes R.D."/>
            <person name="Mukherjee M."/>
            <person name="Okumura C.Y."/>
            <person name="Schneider R."/>
            <person name="Smith A.J."/>
            <person name="Vanacova S."/>
            <person name="Villalvazo M."/>
            <person name="Haas B.J."/>
            <person name="Pertea M."/>
            <person name="Feldblyum T.V."/>
            <person name="Utterback T.R."/>
            <person name="Shu C.L."/>
            <person name="Osoegawa K."/>
            <person name="de Jong P.J."/>
            <person name="Hrdy I."/>
            <person name="Horvathova L."/>
            <person name="Zubacova Z."/>
            <person name="Dolezal P."/>
            <person name="Malik S.B."/>
            <person name="Logsdon J.M. Jr."/>
            <person name="Henze K."/>
            <person name="Gupta A."/>
            <person name="Wang C.C."/>
            <person name="Dunne R.L."/>
            <person name="Upcroft J.A."/>
            <person name="Upcroft P."/>
            <person name="White O."/>
            <person name="Salzberg S.L."/>
            <person name="Tang P."/>
            <person name="Chiu C.-H."/>
            <person name="Lee Y.-S."/>
            <person name="Embley T.M."/>
            <person name="Coombs G.H."/>
            <person name="Mottram J.C."/>
            <person name="Tachezy J."/>
            <person name="Fraser-Liggett C.M."/>
            <person name="Johnson P.J."/>
        </authorList>
    </citation>
    <scope>NUCLEOTIDE SEQUENCE [LARGE SCALE GENOMIC DNA]</scope>
    <source>
        <strain evidence="6">G3</strain>
    </source>
</reference>
<dbReference type="SMR" id="A2FGU0"/>
<dbReference type="PANTHER" id="PTHR19282">
    <property type="entry name" value="TETRASPANIN"/>
    <property type="match status" value="1"/>
</dbReference>
<comment type="subcellular location">
    <subcellularLocation>
        <location evidence="1">Membrane</location>
        <topology evidence="1">Multi-pass membrane protein</topology>
    </subcellularLocation>
</comment>
<dbReference type="InterPro" id="IPR018499">
    <property type="entry name" value="Tetraspanin/Peripherin"/>
</dbReference>
<evidence type="ECO:0000256" key="4">
    <source>
        <dbReference type="ARBA" id="ARBA00023136"/>
    </source>
</evidence>
<reference evidence="6" key="1">
    <citation type="submission" date="2006-10" db="EMBL/GenBank/DDBJ databases">
        <authorList>
            <person name="Amadeo P."/>
            <person name="Zhao Q."/>
            <person name="Wortman J."/>
            <person name="Fraser-Liggett C."/>
            <person name="Carlton J."/>
        </authorList>
    </citation>
    <scope>NUCLEOTIDE SEQUENCE</scope>
    <source>
        <strain evidence="6">G3</strain>
    </source>
</reference>
<keyword evidence="3 5" id="KW-1133">Transmembrane helix</keyword>
<feature type="transmembrane region" description="Helical" evidence="5">
    <location>
        <begin position="88"/>
        <end position="106"/>
    </location>
</feature>
<feature type="transmembrane region" description="Helical" evidence="5">
    <location>
        <begin position="175"/>
        <end position="199"/>
    </location>
</feature>
<protein>
    <submittedName>
        <fullName evidence="6">Tetraspanin family protein</fullName>
    </submittedName>
</protein>
<dbReference type="GO" id="GO:0016020">
    <property type="term" value="C:membrane"/>
    <property type="evidence" value="ECO:0007669"/>
    <property type="project" value="UniProtKB-SubCell"/>
</dbReference>
<evidence type="ECO:0000313" key="7">
    <source>
        <dbReference type="Proteomes" id="UP000001542"/>
    </source>
</evidence>
<dbReference type="Pfam" id="PF00335">
    <property type="entry name" value="Tetraspanin"/>
    <property type="match status" value="1"/>
</dbReference>